<evidence type="ECO:0000313" key="1">
    <source>
        <dbReference type="EMBL" id="TNV80542.1"/>
    </source>
</evidence>
<dbReference type="InterPro" id="IPR057221">
    <property type="entry name" value="DUF7899"/>
</dbReference>
<organism evidence="1 2">
    <name type="scientific">Halteria grandinella</name>
    <dbReference type="NCBI Taxonomy" id="5974"/>
    <lineage>
        <taxon>Eukaryota</taxon>
        <taxon>Sar</taxon>
        <taxon>Alveolata</taxon>
        <taxon>Ciliophora</taxon>
        <taxon>Intramacronucleata</taxon>
        <taxon>Spirotrichea</taxon>
        <taxon>Stichotrichia</taxon>
        <taxon>Sporadotrichida</taxon>
        <taxon>Halteriidae</taxon>
        <taxon>Halteria</taxon>
    </lineage>
</organism>
<gene>
    <name evidence="1" type="ORF">FGO68_gene13675</name>
</gene>
<evidence type="ECO:0000313" key="2">
    <source>
        <dbReference type="Proteomes" id="UP000785679"/>
    </source>
</evidence>
<keyword evidence="2" id="KW-1185">Reference proteome</keyword>
<reference evidence="1" key="1">
    <citation type="submission" date="2019-06" db="EMBL/GenBank/DDBJ databases">
        <authorList>
            <person name="Zheng W."/>
        </authorList>
    </citation>
    <scope>NUCLEOTIDE SEQUENCE</scope>
    <source>
        <strain evidence="1">QDHG01</strain>
    </source>
</reference>
<dbReference type="PANTHER" id="PTHR31789:SF1">
    <property type="entry name" value="OS05G0482600 PROTEIN"/>
    <property type="match status" value="1"/>
</dbReference>
<dbReference type="Pfam" id="PF25463">
    <property type="entry name" value="DUF7899"/>
    <property type="match status" value="1"/>
</dbReference>
<dbReference type="OrthoDB" id="336008at2759"/>
<dbReference type="EMBL" id="RRYP01007371">
    <property type="protein sequence ID" value="TNV80542.1"/>
    <property type="molecule type" value="Genomic_DNA"/>
</dbReference>
<proteinExistence type="predicted"/>
<accession>A0A8J8NRG0</accession>
<comment type="caution">
    <text evidence="1">The sequence shown here is derived from an EMBL/GenBank/DDBJ whole genome shotgun (WGS) entry which is preliminary data.</text>
</comment>
<protein>
    <submittedName>
        <fullName evidence="1">Uncharacterized protein</fullName>
    </submittedName>
</protein>
<dbReference type="PANTHER" id="PTHR31789">
    <property type="entry name" value="OS05G0482600 PROTEIN"/>
    <property type="match status" value="1"/>
</dbReference>
<dbReference type="Proteomes" id="UP000785679">
    <property type="component" value="Unassembled WGS sequence"/>
</dbReference>
<sequence>MQDVMNPEQQKVPLQLTFLTGRSEYKGKQLFKEFSLRWPDFIEFDEINAKIITKHSSEEAYRVWSLSTYSLQYLLKDQTIAEFKICNSTMLLLHHIISTPVSTDCSSQSTQSKIPMTLINIHLGAELLKFDFDKVNQEIEFLEQFNEKIMIKQKDKPLIIYNTLTQSLSTVKDFDAPEAFIFLYDKEKFLTLKEGKIEIWTADGERITEQESMLSYYECIALAGRYLALRWIRIQCQLRMRIKVTQRRHIIIS</sequence>
<dbReference type="AlphaFoldDB" id="A0A8J8NRG0"/>
<name>A0A8J8NRG0_HALGN</name>